<gene>
    <name evidence="2" type="ORF">ACFOFO_18540</name>
</gene>
<reference evidence="3" key="1">
    <citation type="journal article" date="2019" name="Int. J. Syst. Evol. Microbiol.">
        <title>The Global Catalogue of Microorganisms (GCM) 10K type strain sequencing project: providing services to taxonomists for standard genome sequencing and annotation.</title>
        <authorList>
            <consortium name="The Broad Institute Genomics Platform"/>
            <consortium name="The Broad Institute Genome Sequencing Center for Infectious Disease"/>
            <person name="Wu L."/>
            <person name="Ma J."/>
        </authorList>
    </citation>
    <scope>NUCLEOTIDE SEQUENCE [LARGE SCALE GENOMIC DNA]</scope>
    <source>
        <strain evidence="3">KCTC 42986</strain>
    </source>
</reference>
<keyword evidence="1" id="KW-0472">Membrane</keyword>
<proteinExistence type="predicted"/>
<comment type="caution">
    <text evidence="2">The sequence shown here is derived from an EMBL/GenBank/DDBJ whole genome shotgun (WGS) entry which is preliminary data.</text>
</comment>
<dbReference type="RefSeq" id="WP_390332351.1">
    <property type="nucleotide sequence ID" value="NZ_JBHRTP010000060.1"/>
</dbReference>
<name>A0ABV7F4B7_9BURK</name>
<protein>
    <submittedName>
        <fullName evidence="2">Uncharacterized protein</fullName>
    </submittedName>
</protein>
<organism evidence="2 3">
    <name type="scientific">Undibacterium arcticum</name>
    <dbReference type="NCBI Taxonomy" id="1762892"/>
    <lineage>
        <taxon>Bacteria</taxon>
        <taxon>Pseudomonadati</taxon>
        <taxon>Pseudomonadota</taxon>
        <taxon>Betaproteobacteria</taxon>
        <taxon>Burkholderiales</taxon>
        <taxon>Oxalobacteraceae</taxon>
        <taxon>Undibacterium</taxon>
    </lineage>
</organism>
<sequence>MQEWLADRVSWVQYPNIRPADQSTRQAAQTGLRFVHPMPIGKRLDLFLASFGLLVIGLIAATLVGIFIYCLL</sequence>
<keyword evidence="1" id="KW-0812">Transmembrane</keyword>
<evidence type="ECO:0000256" key="1">
    <source>
        <dbReference type="SAM" id="Phobius"/>
    </source>
</evidence>
<evidence type="ECO:0000313" key="2">
    <source>
        <dbReference type="EMBL" id="MFC3109938.1"/>
    </source>
</evidence>
<evidence type="ECO:0000313" key="3">
    <source>
        <dbReference type="Proteomes" id="UP001595530"/>
    </source>
</evidence>
<dbReference type="Proteomes" id="UP001595530">
    <property type="component" value="Unassembled WGS sequence"/>
</dbReference>
<dbReference type="EMBL" id="JBHRTP010000060">
    <property type="protein sequence ID" value="MFC3109938.1"/>
    <property type="molecule type" value="Genomic_DNA"/>
</dbReference>
<accession>A0ABV7F4B7</accession>
<keyword evidence="1" id="KW-1133">Transmembrane helix</keyword>
<feature type="transmembrane region" description="Helical" evidence="1">
    <location>
        <begin position="46"/>
        <end position="71"/>
    </location>
</feature>
<keyword evidence="3" id="KW-1185">Reference proteome</keyword>